<name>A0A9W9LZV2_9EURO</name>
<evidence type="ECO:0000313" key="2">
    <source>
        <dbReference type="EMBL" id="KAJ5184271.1"/>
    </source>
</evidence>
<feature type="compositionally biased region" description="Basic and acidic residues" evidence="1">
    <location>
        <begin position="161"/>
        <end position="176"/>
    </location>
</feature>
<protein>
    <submittedName>
        <fullName evidence="2">Uncharacterized protein</fullName>
    </submittedName>
</protein>
<dbReference type="AlphaFoldDB" id="A0A9W9LZV2"/>
<organism evidence="2 3">
    <name type="scientific">Penicillium capsulatum</name>
    <dbReference type="NCBI Taxonomy" id="69766"/>
    <lineage>
        <taxon>Eukaryota</taxon>
        <taxon>Fungi</taxon>
        <taxon>Dikarya</taxon>
        <taxon>Ascomycota</taxon>
        <taxon>Pezizomycotina</taxon>
        <taxon>Eurotiomycetes</taxon>
        <taxon>Eurotiomycetidae</taxon>
        <taxon>Eurotiales</taxon>
        <taxon>Aspergillaceae</taxon>
        <taxon>Penicillium</taxon>
    </lineage>
</organism>
<dbReference type="EMBL" id="JAPQKO010000001">
    <property type="protein sequence ID" value="KAJ5184271.1"/>
    <property type="molecule type" value="Genomic_DNA"/>
</dbReference>
<feature type="compositionally biased region" description="Basic and acidic residues" evidence="1">
    <location>
        <begin position="56"/>
        <end position="71"/>
    </location>
</feature>
<sequence>MLAARVFKKIKLNGFEQGAPSGSNRALPSVIAPEDRHRVLGSSESSHLLCQDHHLADRDEDARDQRPDQTDPARMNCSSRRRRHPQMSDSVKGPPKGNRWGRFLMPRIVGNLYRRTRRSMDPELPMDAPRSPVPAAKPMTHCAIQAEDVSEERWWDRAQREPYDPGFETDRDEQHDIPPSTIPASRRDQSGHNDDKQTETVNTSPPCVQFEGMQRAPLMIEATTGTSTWPAIMLKSSADSMIQIRDSELAEEPRENCADAMDITPSVICEVEAHAAMTTDSLRGVEPIPEIRRRDHFPFFPDLPRYELYRFRPGLMCKHDMCRRRYTRGSSYVMCGACDQPSHYLLECVCDTPAFCPFDPSEDPRREVSILAAWIQRAIHAGHYTPQQVEKLMDQKMDVLREAARMRARIARLRIHLPEVPGVPRIGILYGERAQEQPIVTTRNHAPCQRKACSRCFRSGIECAWQAIAAVTE</sequence>
<proteinExistence type="predicted"/>
<accession>A0A9W9LZV2</accession>
<evidence type="ECO:0000256" key="1">
    <source>
        <dbReference type="SAM" id="MobiDB-lite"/>
    </source>
</evidence>
<feature type="compositionally biased region" description="Basic and acidic residues" evidence="1">
    <location>
        <begin position="185"/>
        <end position="198"/>
    </location>
</feature>
<reference evidence="2" key="1">
    <citation type="submission" date="2022-11" db="EMBL/GenBank/DDBJ databases">
        <authorList>
            <person name="Petersen C."/>
        </authorList>
    </citation>
    <scope>NUCLEOTIDE SEQUENCE</scope>
    <source>
        <strain evidence="2">IBT 21917</strain>
    </source>
</reference>
<feature type="region of interest" description="Disordered" evidence="1">
    <location>
        <begin position="161"/>
        <end position="207"/>
    </location>
</feature>
<gene>
    <name evidence="2" type="ORF">N7492_001887</name>
</gene>
<keyword evidence="3" id="KW-1185">Reference proteome</keyword>
<reference evidence="2" key="2">
    <citation type="journal article" date="2023" name="IMA Fungus">
        <title>Comparative genomic study of the Penicillium genus elucidates a diverse pangenome and 15 lateral gene transfer events.</title>
        <authorList>
            <person name="Petersen C."/>
            <person name="Sorensen T."/>
            <person name="Nielsen M.R."/>
            <person name="Sondergaard T.E."/>
            <person name="Sorensen J.L."/>
            <person name="Fitzpatrick D.A."/>
            <person name="Frisvad J.C."/>
            <person name="Nielsen K.L."/>
        </authorList>
    </citation>
    <scope>NUCLEOTIDE SEQUENCE</scope>
    <source>
        <strain evidence="2">IBT 21917</strain>
    </source>
</reference>
<dbReference type="OrthoDB" id="4776522at2759"/>
<evidence type="ECO:0000313" key="3">
    <source>
        <dbReference type="Proteomes" id="UP001146351"/>
    </source>
</evidence>
<feature type="region of interest" description="Disordered" evidence="1">
    <location>
        <begin position="56"/>
        <end position="102"/>
    </location>
</feature>
<comment type="caution">
    <text evidence="2">The sequence shown here is derived from an EMBL/GenBank/DDBJ whole genome shotgun (WGS) entry which is preliminary data.</text>
</comment>
<dbReference type="Proteomes" id="UP001146351">
    <property type="component" value="Unassembled WGS sequence"/>
</dbReference>